<protein>
    <submittedName>
        <fullName evidence="3">Uncharacterized protein</fullName>
    </submittedName>
</protein>
<feature type="chain" id="PRO_5040177622" evidence="2">
    <location>
        <begin position="24"/>
        <end position="137"/>
    </location>
</feature>
<evidence type="ECO:0000313" key="3">
    <source>
        <dbReference type="EMBL" id="CAB9512405.1"/>
    </source>
</evidence>
<gene>
    <name evidence="3" type="ORF">SEMRO_535_G161890.1</name>
</gene>
<evidence type="ECO:0000256" key="1">
    <source>
        <dbReference type="SAM" id="Phobius"/>
    </source>
</evidence>
<dbReference type="OrthoDB" id="10616040at2759"/>
<keyword evidence="1" id="KW-0812">Transmembrane</keyword>
<organism evidence="3 4">
    <name type="scientific">Seminavis robusta</name>
    <dbReference type="NCBI Taxonomy" id="568900"/>
    <lineage>
        <taxon>Eukaryota</taxon>
        <taxon>Sar</taxon>
        <taxon>Stramenopiles</taxon>
        <taxon>Ochrophyta</taxon>
        <taxon>Bacillariophyta</taxon>
        <taxon>Bacillariophyceae</taxon>
        <taxon>Bacillariophycidae</taxon>
        <taxon>Naviculales</taxon>
        <taxon>Naviculaceae</taxon>
        <taxon>Seminavis</taxon>
    </lineage>
</organism>
<dbReference type="EMBL" id="CAICTM010000534">
    <property type="protein sequence ID" value="CAB9512405.1"/>
    <property type="molecule type" value="Genomic_DNA"/>
</dbReference>
<keyword evidence="1" id="KW-1133">Transmembrane helix</keyword>
<name>A0A9N8E5D2_9STRA</name>
<feature type="transmembrane region" description="Helical" evidence="1">
    <location>
        <begin position="101"/>
        <end position="121"/>
    </location>
</feature>
<keyword evidence="1" id="KW-0472">Membrane</keyword>
<dbReference type="AlphaFoldDB" id="A0A9N8E5D2"/>
<proteinExistence type="predicted"/>
<keyword evidence="2" id="KW-0732">Signal</keyword>
<feature type="signal peptide" evidence="2">
    <location>
        <begin position="1"/>
        <end position="23"/>
    </location>
</feature>
<keyword evidence="4" id="KW-1185">Reference proteome</keyword>
<comment type="caution">
    <text evidence="3">The sequence shown here is derived from an EMBL/GenBank/DDBJ whole genome shotgun (WGS) entry which is preliminary data.</text>
</comment>
<dbReference type="Proteomes" id="UP001153069">
    <property type="component" value="Unassembled WGS sequence"/>
</dbReference>
<evidence type="ECO:0000313" key="4">
    <source>
        <dbReference type="Proteomes" id="UP001153069"/>
    </source>
</evidence>
<feature type="transmembrane region" description="Helical" evidence="1">
    <location>
        <begin position="51"/>
        <end position="72"/>
    </location>
</feature>
<accession>A0A9N8E5D2</accession>
<evidence type="ECO:0000256" key="2">
    <source>
        <dbReference type="SAM" id="SignalP"/>
    </source>
</evidence>
<reference evidence="3" key="1">
    <citation type="submission" date="2020-06" db="EMBL/GenBank/DDBJ databases">
        <authorList>
            <consortium name="Plant Systems Biology data submission"/>
        </authorList>
    </citation>
    <scope>NUCLEOTIDE SEQUENCE</scope>
    <source>
        <strain evidence="3">D6</strain>
    </source>
</reference>
<sequence>MGLLKHGILPLLGLLHAVMTLVAISGNMGKGMVDAGVVPPDHEFSAFEEHLLNVVGMLHGIMLIGCTMGVLAEDAHYRGIVICQETIMFCTIAYSDFVRGYTLTVSASLAVLTSLGTIVHFMEPGIFTSDKAKTKPS</sequence>